<dbReference type="AlphaFoldDB" id="K0IME5"/>
<keyword evidence="2" id="KW-1185">Reference proteome</keyword>
<dbReference type="OrthoDB" id="11506at2157"/>
<evidence type="ECO:0000313" key="1">
    <source>
        <dbReference type="EMBL" id="AFU60197.1"/>
    </source>
</evidence>
<accession>K0IME5</accession>
<dbReference type="STRING" id="1237085.Ngar_c32820"/>
<dbReference type="BioCyc" id="CNIT1237085:G1324-3282-MONOMER"/>
<dbReference type="SUPFAM" id="SSF46785">
    <property type="entry name" value="Winged helix' DNA-binding domain"/>
    <property type="match status" value="1"/>
</dbReference>
<organism evidence="1 2">
    <name type="scientific">Nitrososphaera gargensis (strain Ga9.2)</name>
    <dbReference type="NCBI Taxonomy" id="1237085"/>
    <lineage>
        <taxon>Archaea</taxon>
        <taxon>Nitrososphaerota</taxon>
        <taxon>Nitrososphaeria</taxon>
        <taxon>Nitrososphaerales</taxon>
        <taxon>Nitrososphaeraceae</taxon>
        <taxon>Nitrososphaera</taxon>
    </lineage>
</organism>
<dbReference type="HOGENOM" id="CLU_1381445_0_0_2"/>
<protein>
    <submittedName>
        <fullName evidence="1">Uncharacterized protein</fullName>
    </submittedName>
</protein>
<dbReference type="Gene3D" id="1.10.10.10">
    <property type="entry name" value="Winged helix-like DNA-binding domain superfamily/Winged helix DNA-binding domain"/>
    <property type="match status" value="1"/>
</dbReference>
<dbReference type="InterPro" id="IPR036388">
    <property type="entry name" value="WH-like_DNA-bd_sf"/>
</dbReference>
<dbReference type="GeneID" id="13797092"/>
<sequence>MAGFSNQFSKKEASILQLIIEENLSNFIFDGIKRKIGMHQETLSRALDELERAGVIAKTNQGYRVADNIREEHHFATPLSYNPSSSVYVAVPLIQTILPEDVDSQSILSGLQGKWFGMLRWFGSSETESSITLKWLTVDGKVQIDALFSDSSLIIEGKLLQNKNNNKNKDLSNAVRASHQLMEQIIKLYSKQNNAIV</sequence>
<dbReference type="InterPro" id="IPR036390">
    <property type="entry name" value="WH_DNA-bd_sf"/>
</dbReference>
<dbReference type="InParanoid" id="K0IME5"/>
<evidence type="ECO:0000313" key="2">
    <source>
        <dbReference type="Proteomes" id="UP000008037"/>
    </source>
</evidence>
<reference evidence="1 2" key="1">
    <citation type="journal article" date="2012" name="Environ. Microbiol.">
        <title>The genome of the ammonia-oxidizing Candidatus Nitrososphaera gargensis: insights into metabolic versatility and environmental adaptations.</title>
        <authorList>
            <person name="Spang A."/>
            <person name="Poehlein A."/>
            <person name="Offre P."/>
            <person name="Zumbragel S."/>
            <person name="Haider S."/>
            <person name="Rychlik N."/>
            <person name="Nowka B."/>
            <person name="Schmeisser C."/>
            <person name="Lebedeva E.V."/>
            <person name="Rattei T."/>
            <person name="Bohm C."/>
            <person name="Schmid M."/>
            <person name="Galushko A."/>
            <person name="Hatzenpichler R."/>
            <person name="Weinmaier T."/>
            <person name="Daniel R."/>
            <person name="Schleper C."/>
            <person name="Spieck E."/>
            <person name="Streit W."/>
            <person name="Wagner M."/>
        </authorList>
    </citation>
    <scope>NUCLEOTIDE SEQUENCE [LARGE SCALE GENOMIC DNA]</scope>
    <source>
        <strain evidence="2">Ga9.2</strain>
    </source>
</reference>
<gene>
    <name evidence="1" type="ordered locus">Ngar_c32820</name>
</gene>
<dbReference type="Proteomes" id="UP000008037">
    <property type="component" value="Chromosome"/>
</dbReference>
<name>K0IME5_NITGG</name>
<dbReference type="EMBL" id="CP002408">
    <property type="protein sequence ID" value="AFU60197.1"/>
    <property type="molecule type" value="Genomic_DNA"/>
</dbReference>
<dbReference type="KEGG" id="nga:Ngar_c32820"/>
<dbReference type="RefSeq" id="WP_015020730.1">
    <property type="nucleotide sequence ID" value="NC_018719.1"/>
</dbReference>
<proteinExistence type="predicted"/>